<dbReference type="InterPro" id="IPR036866">
    <property type="entry name" value="RibonucZ/Hydroxyglut_hydro"/>
</dbReference>
<name>A0A1I5FS07_9FIRM</name>
<dbReference type="Pfam" id="PF00753">
    <property type="entry name" value="Lactamase_B"/>
    <property type="match status" value="1"/>
</dbReference>
<proteinExistence type="predicted"/>
<evidence type="ECO:0000313" key="2">
    <source>
        <dbReference type="EMBL" id="SFO25991.1"/>
    </source>
</evidence>
<dbReference type="InterPro" id="IPR050855">
    <property type="entry name" value="NDM-1-like"/>
</dbReference>
<dbReference type="OrthoDB" id="420651at2"/>
<accession>A0A1I5FS07</accession>
<dbReference type="AlphaFoldDB" id="A0A1I5FS07"/>
<dbReference type="PANTHER" id="PTHR42951:SF4">
    <property type="entry name" value="ACYL-COENZYME A THIOESTERASE MBLAC2"/>
    <property type="match status" value="1"/>
</dbReference>
<dbReference type="SMART" id="SM00849">
    <property type="entry name" value="Lactamase_B"/>
    <property type="match status" value="1"/>
</dbReference>
<dbReference type="PANTHER" id="PTHR42951">
    <property type="entry name" value="METALLO-BETA-LACTAMASE DOMAIN-CONTAINING"/>
    <property type="match status" value="1"/>
</dbReference>
<dbReference type="Proteomes" id="UP000198806">
    <property type="component" value="Unassembled WGS sequence"/>
</dbReference>
<dbReference type="InterPro" id="IPR001279">
    <property type="entry name" value="Metallo-B-lactamas"/>
</dbReference>
<keyword evidence="3" id="KW-1185">Reference proteome</keyword>
<dbReference type="EMBL" id="FOWD01000015">
    <property type="protein sequence ID" value="SFO25991.1"/>
    <property type="molecule type" value="Genomic_DNA"/>
</dbReference>
<evidence type="ECO:0000313" key="3">
    <source>
        <dbReference type="Proteomes" id="UP000198806"/>
    </source>
</evidence>
<evidence type="ECO:0000259" key="1">
    <source>
        <dbReference type="SMART" id="SM00849"/>
    </source>
</evidence>
<dbReference type="RefSeq" id="WP_091686639.1">
    <property type="nucleotide sequence ID" value="NZ_BAABFM010000024.1"/>
</dbReference>
<organism evidence="2 3">
    <name type="scientific">Anaerocolumna aminovalerica</name>
    <dbReference type="NCBI Taxonomy" id="1527"/>
    <lineage>
        <taxon>Bacteria</taxon>
        <taxon>Bacillati</taxon>
        <taxon>Bacillota</taxon>
        <taxon>Clostridia</taxon>
        <taxon>Lachnospirales</taxon>
        <taxon>Lachnospiraceae</taxon>
        <taxon>Anaerocolumna</taxon>
    </lineage>
</organism>
<feature type="domain" description="Metallo-beta-lactamase" evidence="1">
    <location>
        <begin position="22"/>
        <end position="219"/>
    </location>
</feature>
<gene>
    <name evidence="2" type="ORF">SAMN04489757_11561</name>
</gene>
<protein>
    <submittedName>
        <fullName evidence="2">Glyoxylase, beta-lactamase superfamily II</fullName>
    </submittedName>
</protein>
<dbReference type="SUPFAM" id="SSF56281">
    <property type="entry name" value="Metallo-hydrolase/oxidoreductase"/>
    <property type="match status" value="1"/>
</dbReference>
<dbReference type="Gene3D" id="3.60.15.10">
    <property type="entry name" value="Ribonuclease Z/Hydroxyacylglutathione hydrolase-like"/>
    <property type="match status" value="1"/>
</dbReference>
<sequence length="236" mass="27266">MELKKITEHIYYTESNTEVDRPVLGYILGDKFSVMIDGGNSANHVLAYNHALAEKGVRKPKYCIVTHWHWDHTFGMHALDMETIACCKTNEELHRMSLWDWNDEAMKQRLISGEEIDFADEHIRAEYSKLEDIKVVPATITFDSKLVIDCGNITCECIHLSSAHSDDSVVIYIPEEKVIFIGDIYNDDFYNNHHRDLKKTEKLYQELSRIDFDIAVAGHSKPVRKGDILNFLSKFL</sequence>
<reference evidence="2 3" key="1">
    <citation type="submission" date="2016-10" db="EMBL/GenBank/DDBJ databases">
        <authorList>
            <person name="de Groot N.N."/>
        </authorList>
    </citation>
    <scope>NUCLEOTIDE SEQUENCE [LARGE SCALE GENOMIC DNA]</scope>
    <source>
        <strain evidence="2 3">DSM 1283</strain>
    </source>
</reference>
<dbReference type="STRING" id="1527.SAMN04489757_11561"/>